<accession>A0A1R1YTH3</accession>
<gene>
    <name evidence="1" type="ORF">AYI69_g287</name>
</gene>
<dbReference type="EMBL" id="LSSM01000066">
    <property type="protein sequence ID" value="OMJ30177.1"/>
    <property type="molecule type" value="Genomic_DNA"/>
</dbReference>
<reference evidence="2" key="1">
    <citation type="submission" date="2017-01" db="EMBL/GenBank/DDBJ databases">
        <authorList>
            <person name="Wang Y."/>
            <person name="White M."/>
            <person name="Kvist S."/>
            <person name="Moncalvo J.-M."/>
        </authorList>
    </citation>
    <scope>NUCLEOTIDE SEQUENCE [LARGE SCALE GENOMIC DNA]</scope>
    <source>
        <strain evidence="2">ID-206-W2</strain>
    </source>
</reference>
<proteinExistence type="predicted"/>
<keyword evidence="2" id="KW-1185">Reference proteome</keyword>
<evidence type="ECO:0000313" key="1">
    <source>
        <dbReference type="EMBL" id="OMJ30177.1"/>
    </source>
</evidence>
<comment type="caution">
    <text evidence="1">The sequence shown here is derived from an EMBL/GenBank/DDBJ whole genome shotgun (WGS) entry which is preliminary data.</text>
</comment>
<organism evidence="1 2">
    <name type="scientific">Smittium culicis</name>
    <dbReference type="NCBI Taxonomy" id="133412"/>
    <lineage>
        <taxon>Eukaryota</taxon>
        <taxon>Fungi</taxon>
        <taxon>Fungi incertae sedis</taxon>
        <taxon>Zoopagomycota</taxon>
        <taxon>Kickxellomycotina</taxon>
        <taxon>Harpellomycetes</taxon>
        <taxon>Harpellales</taxon>
        <taxon>Legeriomycetaceae</taxon>
        <taxon>Smittium</taxon>
    </lineage>
</organism>
<name>A0A1R1YTH3_9FUNG</name>
<sequence length="66" mass="7755">MKLKEFTNKNIDIDIAPEIEDVVKQFSDILVSELEELGATKIIEHEIDTRQKKKLKNSWKKWLKTG</sequence>
<dbReference type="Proteomes" id="UP000187429">
    <property type="component" value="Unassembled WGS sequence"/>
</dbReference>
<evidence type="ECO:0000313" key="2">
    <source>
        <dbReference type="Proteomes" id="UP000187429"/>
    </source>
</evidence>
<dbReference type="AlphaFoldDB" id="A0A1R1YTH3"/>
<protein>
    <submittedName>
        <fullName evidence="1">Uncharacterized protein</fullName>
    </submittedName>
</protein>